<evidence type="ECO:0000256" key="3">
    <source>
        <dbReference type="ARBA" id="ARBA00022737"/>
    </source>
</evidence>
<feature type="domain" description="LRRNT" evidence="5">
    <location>
        <begin position="168"/>
        <end position="201"/>
    </location>
</feature>
<dbReference type="SMART" id="SM00082">
    <property type="entry name" value="LRRCT"/>
    <property type="match status" value="1"/>
</dbReference>
<dbReference type="Proteomes" id="UP001266305">
    <property type="component" value="Unassembled WGS sequence"/>
</dbReference>
<dbReference type="SMART" id="SM00369">
    <property type="entry name" value="LRR_TYP"/>
    <property type="match status" value="9"/>
</dbReference>
<proteinExistence type="predicted"/>
<name>A0ABQ9VQL6_SAGOE</name>
<keyword evidence="3" id="KW-0677">Repeat</keyword>
<keyword evidence="1" id="KW-0433">Leucine-rich repeat</keyword>
<evidence type="ECO:0008006" key="9">
    <source>
        <dbReference type="Google" id="ProtNLM"/>
    </source>
</evidence>
<evidence type="ECO:0000259" key="6">
    <source>
        <dbReference type="SMART" id="SM00082"/>
    </source>
</evidence>
<dbReference type="EMBL" id="JASSZA010000005">
    <property type="protein sequence ID" value="KAK2111680.1"/>
    <property type="molecule type" value="Genomic_DNA"/>
</dbReference>
<feature type="compositionally biased region" description="Basic residues" evidence="4">
    <location>
        <begin position="27"/>
        <end position="41"/>
    </location>
</feature>
<evidence type="ECO:0000256" key="1">
    <source>
        <dbReference type="ARBA" id="ARBA00022614"/>
    </source>
</evidence>
<protein>
    <recommendedName>
        <fullName evidence="9">Chondroadherin</fullName>
    </recommendedName>
</protein>
<feature type="region of interest" description="Disordered" evidence="4">
    <location>
        <begin position="65"/>
        <end position="104"/>
    </location>
</feature>
<dbReference type="InterPro" id="IPR000372">
    <property type="entry name" value="LRRNT"/>
</dbReference>
<reference evidence="7 8" key="1">
    <citation type="submission" date="2023-05" db="EMBL/GenBank/DDBJ databases">
        <title>B98-5 Cell Line De Novo Hybrid Assembly: An Optical Mapping Approach.</title>
        <authorList>
            <person name="Kananen K."/>
            <person name="Auerbach J.A."/>
            <person name="Kautto E."/>
            <person name="Blachly J.S."/>
        </authorList>
    </citation>
    <scope>NUCLEOTIDE SEQUENCE [LARGE SCALE GENOMIC DNA]</scope>
    <source>
        <strain evidence="7">B95-8</strain>
        <tissue evidence="7">Cell line</tissue>
    </source>
</reference>
<evidence type="ECO:0000256" key="2">
    <source>
        <dbReference type="ARBA" id="ARBA00022729"/>
    </source>
</evidence>
<dbReference type="Gene3D" id="3.80.10.10">
    <property type="entry name" value="Ribonuclease Inhibitor"/>
    <property type="match status" value="1"/>
</dbReference>
<dbReference type="Pfam" id="PF01462">
    <property type="entry name" value="LRRNT"/>
    <property type="match status" value="1"/>
</dbReference>
<sequence length="505" mass="55297">MGGAEDRNANGGVEGGEPDAGAALTLGRRRTSAPLKRRQLAHRGETRPAVRLRFLAPGVQGTRPSACGWPGVRGIRSQSRRNGHRLGDGPRPLPVEGGGASLGASELSPELARLPAAGGRPERPGLAAARALPLLLPPALAPGAPAMVRPTLLLSLGLLAGLLPALAACPQNCHCHGDLQHVICDKVGLQKIPKVSEKTKLLNLQRNNFPVLAANSFRAMPNLVSLHLQHCQIREVAAGAFRGLKQLIYLYLSHNDIRVLRAGAFDDLTELTYLYLDHNKVTELPRGLLSPLVNLFILQLNNNKIRELRAGAFQGAKDLRWLYLSENALSSLQPGALDDVENLAKFHVDRNQLSSYPSAALSKLRVVEELKLSHNPLKSIPDNAFQSFGRYLETLWLDNTNLEKFSDGAFLGVTTLKHVHLENNRLNQLPSNFPFDSLETLTLTNNPWKCTCQLRGLRRWLEAKASRPDATCASPAKFKGQHIRDTDAFRNCKFPTKRSKKAGRH</sequence>
<dbReference type="InterPro" id="IPR000483">
    <property type="entry name" value="Cys-rich_flank_reg_C"/>
</dbReference>
<keyword evidence="8" id="KW-1185">Reference proteome</keyword>
<dbReference type="InterPro" id="IPR050541">
    <property type="entry name" value="LRR_TM_domain-containing"/>
</dbReference>
<keyword evidence="2" id="KW-0732">Signal</keyword>
<feature type="region of interest" description="Disordered" evidence="4">
    <location>
        <begin position="1"/>
        <end position="46"/>
    </location>
</feature>
<dbReference type="InterPro" id="IPR032675">
    <property type="entry name" value="LRR_dom_sf"/>
</dbReference>
<dbReference type="PANTHER" id="PTHR24369">
    <property type="entry name" value="ANTIGEN BSP, PUTATIVE-RELATED"/>
    <property type="match status" value="1"/>
</dbReference>
<dbReference type="PANTHER" id="PTHR24369:SF211">
    <property type="entry name" value="LEUCINE-RICH REPEAT-CONTAINING PROTEIN 15-LIKE"/>
    <property type="match status" value="1"/>
</dbReference>
<evidence type="ECO:0000313" key="7">
    <source>
        <dbReference type="EMBL" id="KAK2111680.1"/>
    </source>
</evidence>
<dbReference type="InterPro" id="IPR001611">
    <property type="entry name" value="Leu-rich_rpt"/>
</dbReference>
<dbReference type="SMART" id="SM00013">
    <property type="entry name" value="LRRNT"/>
    <property type="match status" value="1"/>
</dbReference>
<dbReference type="SUPFAM" id="SSF52058">
    <property type="entry name" value="L domain-like"/>
    <property type="match status" value="1"/>
</dbReference>
<dbReference type="Pfam" id="PF13855">
    <property type="entry name" value="LRR_8"/>
    <property type="match status" value="3"/>
</dbReference>
<evidence type="ECO:0000256" key="4">
    <source>
        <dbReference type="SAM" id="MobiDB-lite"/>
    </source>
</evidence>
<gene>
    <name evidence="7" type="ORF">P7K49_011426</name>
</gene>
<accession>A0ABQ9VQL6</accession>
<comment type="caution">
    <text evidence="7">The sequence shown here is derived from an EMBL/GenBank/DDBJ whole genome shotgun (WGS) entry which is preliminary data.</text>
</comment>
<organism evidence="7 8">
    <name type="scientific">Saguinus oedipus</name>
    <name type="common">Cotton-top tamarin</name>
    <name type="synonym">Oedipomidas oedipus</name>
    <dbReference type="NCBI Taxonomy" id="9490"/>
    <lineage>
        <taxon>Eukaryota</taxon>
        <taxon>Metazoa</taxon>
        <taxon>Chordata</taxon>
        <taxon>Craniata</taxon>
        <taxon>Vertebrata</taxon>
        <taxon>Euteleostomi</taxon>
        <taxon>Mammalia</taxon>
        <taxon>Eutheria</taxon>
        <taxon>Euarchontoglires</taxon>
        <taxon>Primates</taxon>
        <taxon>Haplorrhini</taxon>
        <taxon>Platyrrhini</taxon>
        <taxon>Cebidae</taxon>
        <taxon>Callitrichinae</taxon>
        <taxon>Saguinus</taxon>
    </lineage>
</organism>
<dbReference type="InterPro" id="IPR003591">
    <property type="entry name" value="Leu-rich_rpt_typical-subtyp"/>
</dbReference>
<dbReference type="PROSITE" id="PS51450">
    <property type="entry name" value="LRR"/>
    <property type="match status" value="1"/>
</dbReference>
<evidence type="ECO:0000259" key="5">
    <source>
        <dbReference type="SMART" id="SM00013"/>
    </source>
</evidence>
<feature type="domain" description="LRRCT" evidence="6">
    <location>
        <begin position="446"/>
        <end position="493"/>
    </location>
</feature>
<evidence type="ECO:0000313" key="8">
    <source>
        <dbReference type="Proteomes" id="UP001266305"/>
    </source>
</evidence>